<dbReference type="InterPro" id="IPR002901">
    <property type="entry name" value="MGlyc_endo_b_GlcNAc-like_dom"/>
</dbReference>
<evidence type="ECO:0000259" key="3">
    <source>
        <dbReference type="Pfam" id="PF01832"/>
    </source>
</evidence>
<dbReference type="InterPro" id="IPR011055">
    <property type="entry name" value="Dup_hybrid_motif"/>
</dbReference>
<feature type="chain" id="PRO_5045405629" evidence="1">
    <location>
        <begin position="19"/>
        <end position="352"/>
    </location>
</feature>
<name>A0ABT1BZV0_9BACT</name>
<dbReference type="PANTHER" id="PTHR21666:SF270">
    <property type="entry name" value="MUREIN HYDROLASE ACTIVATOR ENVC"/>
    <property type="match status" value="1"/>
</dbReference>
<dbReference type="EMBL" id="JAMXLY010000033">
    <property type="protein sequence ID" value="MCO6025952.1"/>
    <property type="molecule type" value="Genomic_DNA"/>
</dbReference>
<feature type="domain" description="Mannosyl-glycoprotein endo-beta-N-acetylglucosamidase-like" evidence="3">
    <location>
        <begin position="255"/>
        <end position="351"/>
    </location>
</feature>
<dbReference type="Gene3D" id="1.10.530.10">
    <property type="match status" value="1"/>
</dbReference>
<dbReference type="InterPro" id="IPR016047">
    <property type="entry name" value="M23ase_b-sheet_dom"/>
</dbReference>
<proteinExistence type="predicted"/>
<dbReference type="SUPFAM" id="SSF51261">
    <property type="entry name" value="Duplicated hybrid motif"/>
    <property type="match status" value="1"/>
</dbReference>
<dbReference type="PANTHER" id="PTHR21666">
    <property type="entry name" value="PEPTIDASE-RELATED"/>
    <property type="match status" value="1"/>
</dbReference>
<dbReference type="RefSeq" id="WP_252761310.1">
    <property type="nucleotide sequence ID" value="NZ_JAMXLY010000033.1"/>
</dbReference>
<keyword evidence="5" id="KW-1185">Reference proteome</keyword>
<reference evidence="4 5" key="1">
    <citation type="submission" date="2022-06" db="EMBL/GenBank/DDBJ databases">
        <title>A taxonomic note on the genus Prevotella: Description of four novel genera and emended description of the genera Hallella and Xylanibacter.</title>
        <authorList>
            <person name="Hitch T.C.A."/>
        </authorList>
    </citation>
    <scope>NUCLEOTIDE SEQUENCE [LARGE SCALE GENOMIC DNA]</scope>
    <source>
        <strain evidence="4 5">DSM 100619</strain>
    </source>
</reference>
<feature type="domain" description="M23ase beta-sheet core" evidence="2">
    <location>
        <begin position="121"/>
        <end position="216"/>
    </location>
</feature>
<dbReference type="CDD" id="cd12797">
    <property type="entry name" value="M23_peptidase"/>
    <property type="match status" value="1"/>
</dbReference>
<evidence type="ECO:0000313" key="5">
    <source>
        <dbReference type="Proteomes" id="UP001204015"/>
    </source>
</evidence>
<accession>A0ABT1BZV0</accession>
<evidence type="ECO:0000259" key="2">
    <source>
        <dbReference type="Pfam" id="PF01551"/>
    </source>
</evidence>
<dbReference type="InterPro" id="IPR050570">
    <property type="entry name" value="Cell_wall_metabolism_enzyme"/>
</dbReference>
<evidence type="ECO:0000256" key="1">
    <source>
        <dbReference type="SAM" id="SignalP"/>
    </source>
</evidence>
<dbReference type="Pfam" id="PF01551">
    <property type="entry name" value="Peptidase_M23"/>
    <property type="match status" value="1"/>
</dbReference>
<gene>
    <name evidence="4" type="ORF">NG821_08900</name>
</gene>
<protein>
    <submittedName>
        <fullName evidence="4">Peptidoglycan DD-metalloendopeptidase family protein</fullName>
    </submittedName>
</protein>
<keyword evidence="1" id="KW-0732">Signal</keyword>
<dbReference type="Gene3D" id="2.70.70.10">
    <property type="entry name" value="Glucose Permease (Domain IIA)"/>
    <property type="match status" value="1"/>
</dbReference>
<evidence type="ECO:0000313" key="4">
    <source>
        <dbReference type="EMBL" id="MCO6025952.1"/>
    </source>
</evidence>
<comment type="caution">
    <text evidence="4">The sequence shown here is derived from an EMBL/GenBank/DDBJ whole genome shotgun (WGS) entry which is preliminary data.</text>
</comment>
<feature type="signal peptide" evidence="1">
    <location>
        <begin position="1"/>
        <end position="18"/>
    </location>
</feature>
<dbReference type="Pfam" id="PF01832">
    <property type="entry name" value="Glucosaminidase"/>
    <property type="match status" value="1"/>
</dbReference>
<organism evidence="4 5">
    <name type="scientific">Segatella cerevisiae</name>
    <dbReference type="NCBI Taxonomy" id="2053716"/>
    <lineage>
        <taxon>Bacteria</taxon>
        <taxon>Pseudomonadati</taxon>
        <taxon>Bacteroidota</taxon>
        <taxon>Bacteroidia</taxon>
        <taxon>Bacteroidales</taxon>
        <taxon>Prevotellaceae</taxon>
        <taxon>Segatella</taxon>
    </lineage>
</organism>
<dbReference type="Proteomes" id="UP001204015">
    <property type="component" value="Unassembled WGS sequence"/>
</dbReference>
<sequence length="352" mass="40826">MRKVLFLTLLVFSGVARAQFYTIQPLKPHDPAKKEKKAEKVMTEFKARDSDPKGKLDFFPLEKGKKVEIDIEKDIPLFVNATDSLMFGLLSKRMNVCLPLDFLRMNSDYGYRRDPFSKCCRFHDGIDLQCKYARVYAMLPAIVQKVYFSRRGYGNYVVLDHGDFRCLYGHLSAITVRQGQEIPAGTVVGISGNSGRSTGPHLHIRMTREDGKSINPEPFIAYMNKYIGRLQEEMACLRFGTKPDKELNLASLYHILEKYDLKFKKIVMAQAILETGYFSSPVCTEYNNLFGLRRPDDGRYYEFRRWEDSVKAYRDYVQYKYKGGDYYVFLNEIGYASDINYVSQVRRIAENL</sequence>